<accession>A0A3E3DPU6</accession>
<feature type="binding site" evidence="9">
    <location>
        <begin position="57"/>
        <end position="61"/>
    </location>
    <ligand>
        <name>GTP</name>
        <dbReference type="ChEBI" id="CHEBI:37565"/>
        <label>1</label>
    </ligand>
</feature>
<dbReference type="EMBL" id="QTJW01000005">
    <property type="protein sequence ID" value="RGD70979.1"/>
    <property type="molecule type" value="Genomic_DNA"/>
</dbReference>
<dbReference type="OrthoDB" id="9805918at2"/>
<dbReference type="NCBIfam" id="TIGR03594">
    <property type="entry name" value="GTPase_EngA"/>
    <property type="match status" value="1"/>
</dbReference>
<dbReference type="InterPro" id="IPR031166">
    <property type="entry name" value="G_ENGA"/>
</dbReference>
<evidence type="ECO:0000256" key="7">
    <source>
        <dbReference type="ARBA" id="ARBA00032345"/>
    </source>
</evidence>
<dbReference type="Proteomes" id="UP000261023">
    <property type="component" value="Unassembled WGS sequence"/>
</dbReference>
<dbReference type="HAMAP" id="MF_00195">
    <property type="entry name" value="GTPase_Der"/>
    <property type="match status" value="1"/>
</dbReference>
<dbReference type="GO" id="GO:0005525">
    <property type="term" value="F:GTP binding"/>
    <property type="evidence" value="ECO:0007669"/>
    <property type="project" value="UniProtKB-UniRule"/>
</dbReference>
<evidence type="ECO:0000256" key="10">
    <source>
        <dbReference type="PROSITE-ProRule" id="PRU01049"/>
    </source>
</evidence>
<dbReference type="CDD" id="cd01894">
    <property type="entry name" value="EngA1"/>
    <property type="match status" value="1"/>
</dbReference>
<feature type="binding site" evidence="9">
    <location>
        <begin position="296"/>
        <end position="299"/>
    </location>
    <ligand>
        <name>GTP</name>
        <dbReference type="ChEBI" id="CHEBI:37565"/>
        <label>2</label>
    </ligand>
</feature>
<evidence type="ECO:0000256" key="9">
    <source>
        <dbReference type="HAMAP-Rule" id="MF_00195"/>
    </source>
</evidence>
<dbReference type="SUPFAM" id="SSF52540">
    <property type="entry name" value="P-loop containing nucleoside triphosphate hydrolases"/>
    <property type="match status" value="2"/>
</dbReference>
<dbReference type="InterPro" id="IPR015946">
    <property type="entry name" value="KH_dom-like_a/b"/>
</dbReference>
<dbReference type="PANTHER" id="PTHR43834:SF6">
    <property type="entry name" value="GTPASE DER"/>
    <property type="match status" value="1"/>
</dbReference>
<name>A0A3E3DPU6_9FIRM</name>
<dbReference type="FunFam" id="3.40.50.300:FF:000057">
    <property type="entry name" value="GTPase Der"/>
    <property type="match status" value="1"/>
</dbReference>
<evidence type="ECO:0000256" key="2">
    <source>
        <dbReference type="ARBA" id="ARBA00020953"/>
    </source>
</evidence>
<dbReference type="Pfam" id="PF14714">
    <property type="entry name" value="KH_dom-like"/>
    <property type="match status" value="1"/>
</dbReference>
<dbReference type="InterPro" id="IPR003593">
    <property type="entry name" value="AAA+_ATPase"/>
</dbReference>
<dbReference type="PRINTS" id="PR00326">
    <property type="entry name" value="GTP1OBG"/>
</dbReference>
<evidence type="ECO:0000313" key="15">
    <source>
        <dbReference type="Proteomes" id="UP000261023"/>
    </source>
</evidence>
<dbReference type="FunFam" id="3.40.50.300:FF:000040">
    <property type="entry name" value="GTPase Der"/>
    <property type="match status" value="1"/>
</dbReference>
<evidence type="ECO:0000256" key="3">
    <source>
        <dbReference type="ARBA" id="ARBA00022517"/>
    </source>
</evidence>
<dbReference type="FunFam" id="3.30.300.20:FF:000004">
    <property type="entry name" value="GTPase Der"/>
    <property type="match status" value="1"/>
</dbReference>
<dbReference type="InterPro" id="IPR016484">
    <property type="entry name" value="GTPase_Der"/>
</dbReference>
<dbReference type="InterPro" id="IPR027417">
    <property type="entry name" value="P-loop_NTPase"/>
</dbReference>
<comment type="subunit">
    <text evidence="9">Associates with the 50S ribosomal subunit.</text>
</comment>
<comment type="similarity">
    <text evidence="1 9 10 11">Belongs to the TRAFAC class TrmE-Era-EngA-EngB-Septin-like GTPase superfamily. EngA (Der) GTPase family.</text>
</comment>
<evidence type="ECO:0000256" key="1">
    <source>
        <dbReference type="ARBA" id="ARBA00008279"/>
    </source>
</evidence>
<dbReference type="InterPro" id="IPR032859">
    <property type="entry name" value="KH_dom-like"/>
</dbReference>
<dbReference type="Gene3D" id="3.40.50.300">
    <property type="entry name" value="P-loop containing nucleotide triphosphate hydrolases"/>
    <property type="match status" value="2"/>
</dbReference>
<keyword evidence="3 9" id="KW-0690">Ribosome biogenesis</keyword>
<dbReference type="EMBL" id="QSSQ01000001">
    <property type="protein sequence ID" value="RGM08597.1"/>
    <property type="molecule type" value="Genomic_DNA"/>
</dbReference>
<dbReference type="Gene3D" id="3.30.300.20">
    <property type="match status" value="1"/>
</dbReference>
<gene>
    <name evidence="9" type="primary">der</name>
    <name evidence="13" type="ORF">DWX31_08690</name>
    <name evidence="14" type="ORF">DXC39_01120</name>
</gene>
<dbReference type="PANTHER" id="PTHR43834">
    <property type="entry name" value="GTPASE DER"/>
    <property type="match status" value="1"/>
</dbReference>
<evidence type="ECO:0000313" key="14">
    <source>
        <dbReference type="EMBL" id="RGM08597.1"/>
    </source>
</evidence>
<keyword evidence="4 11" id="KW-0677">Repeat</keyword>
<dbReference type="NCBIfam" id="TIGR00231">
    <property type="entry name" value="small_GTP"/>
    <property type="match status" value="2"/>
</dbReference>
<evidence type="ECO:0000256" key="11">
    <source>
        <dbReference type="RuleBase" id="RU004481"/>
    </source>
</evidence>
<dbReference type="RefSeq" id="WP_025529311.1">
    <property type="nucleotide sequence ID" value="NZ_QRQF01000001.1"/>
</dbReference>
<proteinExistence type="inferred from homology"/>
<feature type="domain" description="EngA-type G" evidence="12">
    <location>
        <begin position="178"/>
        <end position="353"/>
    </location>
</feature>
<dbReference type="GO" id="GO:0043022">
    <property type="term" value="F:ribosome binding"/>
    <property type="evidence" value="ECO:0007669"/>
    <property type="project" value="TreeGrafter"/>
</dbReference>
<evidence type="ECO:0000256" key="6">
    <source>
        <dbReference type="ARBA" id="ARBA00023134"/>
    </source>
</evidence>
<feature type="binding site" evidence="9">
    <location>
        <begin position="184"/>
        <end position="191"/>
    </location>
    <ligand>
        <name>GTP</name>
        <dbReference type="ChEBI" id="CHEBI:37565"/>
        <label>2</label>
    </ligand>
</feature>
<comment type="function">
    <text evidence="8 9 11">GTPase that plays an essential role in the late steps of ribosome biogenesis.</text>
</comment>
<dbReference type="PIRSF" id="PIRSF006485">
    <property type="entry name" value="GTP-binding_EngA"/>
    <property type="match status" value="1"/>
</dbReference>
<feature type="binding site" evidence="9">
    <location>
        <begin position="120"/>
        <end position="123"/>
    </location>
    <ligand>
        <name>GTP</name>
        <dbReference type="ChEBI" id="CHEBI:37565"/>
        <label>1</label>
    </ligand>
</feature>
<evidence type="ECO:0000256" key="8">
    <source>
        <dbReference type="ARBA" id="ARBA00053470"/>
    </source>
</evidence>
<feature type="domain" description="EngA-type G" evidence="12">
    <location>
        <begin position="4"/>
        <end position="169"/>
    </location>
</feature>
<dbReference type="PROSITE" id="PS51712">
    <property type="entry name" value="G_ENGA"/>
    <property type="match status" value="2"/>
</dbReference>
<evidence type="ECO:0000259" key="12">
    <source>
        <dbReference type="PROSITE" id="PS51712"/>
    </source>
</evidence>
<keyword evidence="5 9" id="KW-0547">Nucleotide-binding</keyword>
<sequence>MSKPVVAIVGRPNVGKSTLFNVLAGDTISIVKDTPGVTRDRIYADCTWLDKNFTLIDTGGIEPDSSDIILSQMREQAEIAIATADVIVFIVDVRQGLVDADSKVADMLRKSKKPVVLAVNKVDSFEKFGNDVYEFYNLGIGDPVPVSAASRLGLGELLDEVVKYFGESTEEEEEDDRPRIAIVGKPNVGKSSIINQLVGENRVIVSDIAGTTRDAVDTEIVHNGTEYVFIDTAGLRRKSRIKEELERYSIIRTVTAVERADVVVVVIDATEGVTEQDAKIAGIAHERGKGIIVAVNKWDAIEKNDKTIYEYTNKIKDTLAFMPYAEYVFISAKTGQRTNRLFELIDMVRQNQTLRVATGVLNEIMTEAVALQQPPSDKGKRLRLYYITQVAVKPPTFVIFVNDKNLMHFSYTRYIENKIREAFGFKGTSLKFIARERSGKEQ</sequence>
<dbReference type="AlphaFoldDB" id="A0A3E3DPU6"/>
<dbReference type="InterPro" id="IPR006073">
    <property type="entry name" value="GTP-bd"/>
</dbReference>
<organism evidence="13 15">
    <name type="scientific">Hungatella hathewayi</name>
    <dbReference type="NCBI Taxonomy" id="154046"/>
    <lineage>
        <taxon>Bacteria</taxon>
        <taxon>Bacillati</taxon>
        <taxon>Bacillota</taxon>
        <taxon>Clostridia</taxon>
        <taxon>Lachnospirales</taxon>
        <taxon>Lachnospiraceae</taxon>
        <taxon>Hungatella</taxon>
    </lineage>
</organism>
<dbReference type="Pfam" id="PF01926">
    <property type="entry name" value="MMR_HSR1"/>
    <property type="match status" value="2"/>
</dbReference>
<protein>
    <recommendedName>
        <fullName evidence="2 9">GTPase Der</fullName>
    </recommendedName>
    <alternativeName>
        <fullName evidence="7 9">GTP-binding protein EngA</fullName>
    </alternativeName>
</protein>
<comment type="caution">
    <text evidence="13">The sequence shown here is derived from an EMBL/GenBank/DDBJ whole genome shotgun (WGS) entry which is preliminary data.</text>
</comment>
<keyword evidence="6 9" id="KW-0342">GTP-binding</keyword>
<evidence type="ECO:0000313" key="13">
    <source>
        <dbReference type="EMBL" id="RGD70979.1"/>
    </source>
</evidence>
<reference evidence="15 16" key="1">
    <citation type="submission" date="2018-08" db="EMBL/GenBank/DDBJ databases">
        <title>A genome reference for cultivated species of the human gut microbiota.</title>
        <authorList>
            <person name="Zou Y."/>
            <person name="Xue W."/>
            <person name="Luo G."/>
        </authorList>
    </citation>
    <scope>NUCLEOTIDE SEQUENCE [LARGE SCALE GENOMIC DNA]</scope>
    <source>
        <strain evidence="13 15">AF19-13AC</strain>
        <strain evidence="14 16">TF05-11AC</strain>
    </source>
</reference>
<evidence type="ECO:0000313" key="16">
    <source>
        <dbReference type="Proteomes" id="UP000261257"/>
    </source>
</evidence>
<feature type="binding site" evidence="9">
    <location>
        <begin position="10"/>
        <end position="17"/>
    </location>
    <ligand>
        <name>GTP</name>
        <dbReference type="ChEBI" id="CHEBI:37565"/>
        <label>1</label>
    </ligand>
</feature>
<dbReference type="Proteomes" id="UP000261257">
    <property type="component" value="Unassembled WGS sequence"/>
</dbReference>
<dbReference type="GO" id="GO:0042254">
    <property type="term" value="P:ribosome biogenesis"/>
    <property type="evidence" value="ECO:0007669"/>
    <property type="project" value="UniProtKB-KW"/>
</dbReference>
<feature type="binding site" evidence="9">
    <location>
        <begin position="231"/>
        <end position="235"/>
    </location>
    <ligand>
        <name>GTP</name>
        <dbReference type="ChEBI" id="CHEBI:37565"/>
        <label>2</label>
    </ligand>
</feature>
<dbReference type="CDD" id="cd01895">
    <property type="entry name" value="EngA2"/>
    <property type="match status" value="1"/>
</dbReference>
<evidence type="ECO:0000256" key="4">
    <source>
        <dbReference type="ARBA" id="ARBA00022737"/>
    </source>
</evidence>
<dbReference type="InterPro" id="IPR005225">
    <property type="entry name" value="Small_GTP-bd"/>
</dbReference>
<dbReference type="SMART" id="SM00382">
    <property type="entry name" value="AAA"/>
    <property type="match status" value="2"/>
</dbReference>
<evidence type="ECO:0000256" key="5">
    <source>
        <dbReference type="ARBA" id="ARBA00022741"/>
    </source>
</evidence>